<evidence type="ECO:0000313" key="2">
    <source>
        <dbReference type="Proteomes" id="UP000016160"/>
    </source>
</evidence>
<evidence type="ECO:0008006" key="3">
    <source>
        <dbReference type="Google" id="ProtNLM"/>
    </source>
</evidence>
<organism evidence="1 2">
    <name type="scientific">Formosa agariphila (strain DSM 15362 / KCTC 12365 / LMG 23005 / KMM 3901 / M-2Alg 35-1)</name>
    <dbReference type="NCBI Taxonomy" id="1347342"/>
    <lineage>
        <taxon>Bacteria</taxon>
        <taxon>Pseudomonadati</taxon>
        <taxon>Bacteroidota</taxon>
        <taxon>Flavobacteriia</taxon>
        <taxon>Flavobacteriales</taxon>
        <taxon>Flavobacteriaceae</taxon>
        <taxon>Formosa</taxon>
    </lineage>
</organism>
<dbReference type="STRING" id="1347342.BN863_26390"/>
<reference evidence="1 2" key="1">
    <citation type="journal article" date="2013" name="Appl. Environ. Microbiol.">
        <title>The genome of the alga-associated marine flavobacterium Formosa agariphila KMM 3901T reveals a broad potential for degradation of algal polysaccharides.</title>
        <authorList>
            <person name="Mann A.J."/>
            <person name="Hahnke R.L."/>
            <person name="Huang S."/>
            <person name="Werner J."/>
            <person name="Xing P."/>
            <person name="Barbeyron T."/>
            <person name="Huettel B."/>
            <person name="Stueber K."/>
            <person name="Reinhardt R."/>
            <person name="Harder J."/>
            <person name="Gloeckner F.O."/>
            <person name="Amann R.I."/>
            <person name="Teeling H."/>
        </authorList>
    </citation>
    <scope>NUCLEOTIDE SEQUENCE [LARGE SCALE GENOMIC DNA]</scope>
    <source>
        <strain evidence="2">DSM 15362 / KCTC 12365 / LMG 23005 / KMM 3901</strain>
    </source>
</reference>
<dbReference type="PATRIC" id="fig|1347342.6.peg.2655"/>
<gene>
    <name evidence="1" type="ORF">BN863_26390</name>
</gene>
<dbReference type="RefSeq" id="WP_038531443.1">
    <property type="nucleotide sequence ID" value="NZ_HG315671.1"/>
</dbReference>
<dbReference type="PROSITE" id="PS51257">
    <property type="entry name" value="PROKAR_LIPOPROTEIN"/>
    <property type="match status" value="1"/>
</dbReference>
<protein>
    <recommendedName>
        <fullName evidence="3">Lipoprotein</fullName>
    </recommendedName>
</protein>
<dbReference type="OrthoDB" id="9856819at2"/>
<name>T2KPH8_FORAG</name>
<dbReference type="HOGENOM" id="CLU_1537838_0_0_10"/>
<dbReference type="Proteomes" id="UP000016160">
    <property type="component" value="Chromosome"/>
</dbReference>
<dbReference type="eggNOG" id="ENOG5032X1M">
    <property type="taxonomic scope" value="Bacteria"/>
</dbReference>
<sequence length="174" mass="19197">MKTQYIVLISIVLCACGEQKKNNSESSVKDLKKNIESNTKNAKSDLDPCDYLTEAYLQSILPEAINFRKEVSGSSYPTCFYKFQIDGQDARAMLVVVKGAGNAKNFATAMSYIKNKEPLQGVGEDAFYMAAKAQVSTYANKNLIHISISKDMGDVKGEYKDVTIEVAKNILAEL</sequence>
<dbReference type="AlphaFoldDB" id="T2KPH8"/>
<accession>T2KPH8</accession>
<evidence type="ECO:0000313" key="1">
    <source>
        <dbReference type="EMBL" id="CDF80351.1"/>
    </source>
</evidence>
<proteinExistence type="predicted"/>
<keyword evidence="2" id="KW-1185">Reference proteome</keyword>
<dbReference type="EMBL" id="HG315671">
    <property type="protein sequence ID" value="CDF80351.1"/>
    <property type="molecule type" value="Genomic_DNA"/>
</dbReference>